<name>A0A915IIY6_ROMCU</name>
<keyword evidence="1" id="KW-1185">Reference proteome</keyword>
<protein>
    <submittedName>
        <fullName evidence="2">Uncharacterized protein</fullName>
    </submittedName>
</protein>
<accession>A0A915IIY6</accession>
<dbReference type="AlphaFoldDB" id="A0A915IIY6"/>
<dbReference type="Proteomes" id="UP000887565">
    <property type="component" value="Unplaced"/>
</dbReference>
<proteinExistence type="predicted"/>
<evidence type="ECO:0000313" key="2">
    <source>
        <dbReference type="WBParaSite" id="nRc.2.0.1.t14142-RA"/>
    </source>
</evidence>
<sequence length="81" mass="9099">LNIKTDEVNFLEINTKCQVFCDDAADNSLIDGVLGIDPLGHEGFINLIIECTLKRQKHMEKKIEVDYYPKKGKSMIITATG</sequence>
<dbReference type="WBParaSite" id="nRc.2.0.1.t14142-RA">
    <property type="protein sequence ID" value="nRc.2.0.1.t14142-RA"/>
    <property type="gene ID" value="nRc.2.0.1.g14142"/>
</dbReference>
<evidence type="ECO:0000313" key="1">
    <source>
        <dbReference type="Proteomes" id="UP000887565"/>
    </source>
</evidence>
<reference evidence="2" key="1">
    <citation type="submission" date="2022-11" db="UniProtKB">
        <authorList>
            <consortium name="WormBaseParasite"/>
        </authorList>
    </citation>
    <scope>IDENTIFICATION</scope>
</reference>
<organism evidence="1 2">
    <name type="scientific">Romanomermis culicivorax</name>
    <name type="common">Nematode worm</name>
    <dbReference type="NCBI Taxonomy" id="13658"/>
    <lineage>
        <taxon>Eukaryota</taxon>
        <taxon>Metazoa</taxon>
        <taxon>Ecdysozoa</taxon>
        <taxon>Nematoda</taxon>
        <taxon>Enoplea</taxon>
        <taxon>Dorylaimia</taxon>
        <taxon>Mermithida</taxon>
        <taxon>Mermithoidea</taxon>
        <taxon>Mermithidae</taxon>
        <taxon>Romanomermis</taxon>
    </lineage>
</organism>